<sequence length="61" mass="7025">MYRKNVVAEIQFPASRLNDGAGEPFWIDLTQDEARRLLDLLSRRFARDPSSTQPVDTFALE</sequence>
<evidence type="ECO:0008006" key="3">
    <source>
        <dbReference type="Google" id="ProtNLM"/>
    </source>
</evidence>
<dbReference type="AlphaFoldDB" id="A0A1H2PNL3"/>
<evidence type="ECO:0000313" key="2">
    <source>
        <dbReference type="Proteomes" id="UP000243719"/>
    </source>
</evidence>
<keyword evidence="2" id="KW-1185">Reference proteome</keyword>
<dbReference type="RefSeq" id="WP_091907281.1">
    <property type="nucleotide sequence ID" value="NZ_FNLO01000004.1"/>
</dbReference>
<proteinExistence type="predicted"/>
<dbReference type="Proteomes" id="UP000243719">
    <property type="component" value="Unassembled WGS sequence"/>
</dbReference>
<reference evidence="2" key="1">
    <citation type="submission" date="2016-09" db="EMBL/GenBank/DDBJ databases">
        <authorList>
            <person name="Varghese N."/>
            <person name="Submissions S."/>
        </authorList>
    </citation>
    <scope>NUCLEOTIDE SEQUENCE [LARGE SCALE GENOMIC DNA]</scope>
    <source>
        <strain evidence="2">JS23</strain>
    </source>
</reference>
<gene>
    <name evidence="1" type="ORF">SAMN05216551_104321</name>
</gene>
<protein>
    <recommendedName>
        <fullName evidence="3">Rubredoxin</fullName>
    </recommendedName>
</protein>
<accession>A0A1H2PNL3</accession>
<dbReference type="OrthoDB" id="9105210at2"/>
<evidence type="ECO:0000313" key="1">
    <source>
        <dbReference type="EMBL" id="SDV48281.1"/>
    </source>
</evidence>
<dbReference type="EMBL" id="FNLO01000004">
    <property type="protein sequence ID" value="SDV48281.1"/>
    <property type="molecule type" value="Genomic_DNA"/>
</dbReference>
<name>A0A1H2PNL3_9BURK</name>
<dbReference type="STRING" id="1770053.SAMN05216551_104321"/>
<organism evidence="1 2">
    <name type="scientific">Chitinasiproducens palmae</name>
    <dbReference type="NCBI Taxonomy" id="1770053"/>
    <lineage>
        <taxon>Bacteria</taxon>
        <taxon>Pseudomonadati</taxon>
        <taxon>Pseudomonadota</taxon>
        <taxon>Betaproteobacteria</taxon>
        <taxon>Burkholderiales</taxon>
        <taxon>Burkholderiaceae</taxon>
        <taxon>Chitinasiproducens</taxon>
    </lineage>
</organism>